<keyword evidence="1" id="KW-0560">Oxidoreductase</keyword>
<name>A0A2K3CZK2_CHLRE</name>
<dbReference type="InterPro" id="IPR042098">
    <property type="entry name" value="TauD-like_sf"/>
</dbReference>
<proteinExistence type="predicted"/>
<dbReference type="InterPro" id="IPR050411">
    <property type="entry name" value="AlphaKG_dependent_hydroxylases"/>
</dbReference>
<dbReference type="STRING" id="3055.A0A2K3CZK2"/>
<evidence type="ECO:0000259" key="3">
    <source>
        <dbReference type="Pfam" id="PF02668"/>
    </source>
</evidence>
<dbReference type="Proteomes" id="UP000006906">
    <property type="component" value="Chromosome 13"/>
</dbReference>
<protein>
    <recommendedName>
        <fullName evidence="3">TauD/TfdA-like domain-containing protein</fullName>
    </recommendedName>
</protein>
<feature type="domain" description="TauD/TfdA-like" evidence="3">
    <location>
        <begin position="61"/>
        <end position="318"/>
    </location>
</feature>
<dbReference type="Gramene" id="PNW73713">
    <property type="protein sequence ID" value="PNW73713"/>
    <property type="gene ID" value="CHLRE_13g569500v5"/>
</dbReference>
<dbReference type="Gene3D" id="3.60.130.10">
    <property type="entry name" value="Clavaminate synthase-like"/>
    <property type="match status" value="1"/>
</dbReference>
<evidence type="ECO:0000256" key="2">
    <source>
        <dbReference type="ARBA" id="ARBA00023194"/>
    </source>
</evidence>
<dbReference type="ExpressionAtlas" id="A0A2K3CZK2">
    <property type="expression patterns" value="baseline and differential"/>
</dbReference>
<dbReference type="GO" id="GO:0016491">
    <property type="term" value="F:oxidoreductase activity"/>
    <property type="evidence" value="ECO:0007669"/>
    <property type="project" value="UniProtKB-KW"/>
</dbReference>
<dbReference type="Pfam" id="PF02668">
    <property type="entry name" value="TauD"/>
    <property type="match status" value="1"/>
</dbReference>
<accession>A0A2K3CZK2</accession>
<evidence type="ECO:0000313" key="4">
    <source>
        <dbReference type="EMBL" id="PNW73713.1"/>
    </source>
</evidence>
<dbReference type="Gramene" id="PNW73712">
    <property type="protein sequence ID" value="PNW73712"/>
    <property type="gene ID" value="CHLRE_13g569500v5"/>
</dbReference>
<evidence type="ECO:0000256" key="1">
    <source>
        <dbReference type="ARBA" id="ARBA00023002"/>
    </source>
</evidence>
<dbReference type="OMA" id="GWKLPFW"/>
<keyword evidence="5" id="KW-1185">Reference proteome</keyword>
<dbReference type="FunFam" id="3.60.130.10:FF:000046">
    <property type="entry name" value="Predicted protein"/>
    <property type="match status" value="1"/>
</dbReference>
<dbReference type="InterPro" id="IPR003819">
    <property type="entry name" value="TauD/TfdA-like"/>
</dbReference>
<dbReference type="KEGG" id="cre:CHLRE_13g569500v5"/>
<dbReference type="RefSeq" id="XP_042917323.1">
    <property type="nucleotide sequence ID" value="XM_043069348.1"/>
</dbReference>
<dbReference type="GO" id="GO:0017000">
    <property type="term" value="P:antibiotic biosynthetic process"/>
    <property type="evidence" value="ECO:0007669"/>
    <property type="project" value="UniProtKB-KW"/>
</dbReference>
<dbReference type="SUPFAM" id="SSF51197">
    <property type="entry name" value="Clavaminate synthase-like"/>
    <property type="match status" value="1"/>
</dbReference>
<dbReference type="PANTHER" id="PTHR10696:SF56">
    <property type="entry name" value="TAUD_TFDA-LIKE DOMAIN-CONTAINING PROTEIN"/>
    <property type="match status" value="1"/>
</dbReference>
<dbReference type="OrthoDB" id="272271at2759"/>
<dbReference type="PANTHER" id="PTHR10696">
    <property type="entry name" value="GAMMA-BUTYROBETAINE HYDROXYLASE-RELATED"/>
    <property type="match status" value="1"/>
</dbReference>
<reference evidence="4 5" key="1">
    <citation type="journal article" date="2007" name="Science">
        <title>The Chlamydomonas genome reveals the evolution of key animal and plant functions.</title>
        <authorList>
            <person name="Merchant S.S."/>
            <person name="Prochnik S.E."/>
            <person name="Vallon O."/>
            <person name="Harris E.H."/>
            <person name="Karpowicz S.J."/>
            <person name="Witman G.B."/>
            <person name="Terry A."/>
            <person name="Salamov A."/>
            <person name="Fritz-Laylin L.K."/>
            <person name="Marechal-Drouard L."/>
            <person name="Marshall W.F."/>
            <person name="Qu L.H."/>
            <person name="Nelson D.R."/>
            <person name="Sanderfoot A.A."/>
            <person name="Spalding M.H."/>
            <person name="Kapitonov V.V."/>
            <person name="Ren Q."/>
            <person name="Ferris P."/>
            <person name="Lindquist E."/>
            <person name="Shapiro H."/>
            <person name="Lucas S.M."/>
            <person name="Grimwood J."/>
            <person name="Schmutz J."/>
            <person name="Cardol P."/>
            <person name="Cerutti H."/>
            <person name="Chanfreau G."/>
            <person name="Chen C.L."/>
            <person name="Cognat V."/>
            <person name="Croft M.T."/>
            <person name="Dent R."/>
            <person name="Dutcher S."/>
            <person name="Fernandez E."/>
            <person name="Fukuzawa H."/>
            <person name="Gonzalez-Ballester D."/>
            <person name="Gonzalez-Halphen D."/>
            <person name="Hallmann A."/>
            <person name="Hanikenne M."/>
            <person name="Hippler M."/>
            <person name="Inwood W."/>
            <person name="Jabbari K."/>
            <person name="Kalanon M."/>
            <person name="Kuras R."/>
            <person name="Lefebvre P.A."/>
            <person name="Lemaire S.D."/>
            <person name="Lobanov A.V."/>
            <person name="Lohr M."/>
            <person name="Manuell A."/>
            <person name="Meier I."/>
            <person name="Mets L."/>
            <person name="Mittag M."/>
            <person name="Mittelmeier T."/>
            <person name="Moroney J.V."/>
            <person name="Moseley J."/>
            <person name="Napoli C."/>
            <person name="Nedelcu A.M."/>
            <person name="Niyogi K."/>
            <person name="Novoselov S.V."/>
            <person name="Paulsen I.T."/>
            <person name="Pazour G."/>
            <person name="Purton S."/>
            <person name="Ral J.P."/>
            <person name="Riano-Pachon D.M."/>
            <person name="Riekhof W."/>
            <person name="Rymarquis L."/>
            <person name="Schroda M."/>
            <person name="Stern D."/>
            <person name="Umen J."/>
            <person name="Willows R."/>
            <person name="Wilson N."/>
            <person name="Zimmer S.L."/>
            <person name="Allmer J."/>
            <person name="Balk J."/>
            <person name="Bisova K."/>
            <person name="Chen C.J."/>
            <person name="Elias M."/>
            <person name="Gendler K."/>
            <person name="Hauser C."/>
            <person name="Lamb M.R."/>
            <person name="Ledford H."/>
            <person name="Long J.C."/>
            <person name="Minagawa J."/>
            <person name="Page M.D."/>
            <person name="Pan J."/>
            <person name="Pootakham W."/>
            <person name="Roje S."/>
            <person name="Rose A."/>
            <person name="Stahlberg E."/>
            <person name="Terauchi A.M."/>
            <person name="Yang P."/>
            <person name="Ball S."/>
            <person name="Bowler C."/>
            <person name="Dieckmann C.L."/>
            <person name="Gladyshev V.N."/>
            <person name="Green P."/>
            <person name="Jorgensen R."/>
            <person name="Mayfield S."/>
            <person name="Mueller-Roeber B."/>
            <person name="Rajamani S."/>
            <person name="Sayre R.T."/>
            <person name="Brokstein P."/>
            <person name="Dubchak I."/>
            <person name="Goodstein D."/>
            <person name="Hornick L."/>
            <person name="Huang Y.W."/>
            <person name="Jhaveri J."/>
            <person name="Luo Y."/>
            <person name="Martinez D."/>
            <person name="Ngau W.C."/>
            <person name="Otillar B."/>
            <person name="Poliakov A."/>
            <person name="Porter A."/>
            <person name="Szajkowski L."/>
            <person name="Werner G."/>
            <person name="Zhou K."/>
            <person name="Grigoriev I.V."/>
            <person name="Rokhsar D.S."/>
            <person name="Grossman A.R."/>
        </authorList>
    </citation>
    <scope>NUCLEOTIDE SEQUENCE [LARGE SCALE GENOMIC DNA]</scope>
    <source>
        <strain evidence="5">CC-503</strain>
        <strain evidence="4">CC-503 cw92 mt+</strain>
    </source>
</reference>
<sequence>MTSEVPTTSRQGSVVPFTRIEGPDAWVAADFPNLEKEMFHLTPEHIAELDAAVDKVIASGKPLQEVSLADVHLPTLSLPLIDVGQQAQHGRGWSLLRGVPVQRYSRQQQLTAWWILGLHWGRAVPQNAKGHLIGHIKDLGRDPADPNTRLYATNAAQPWHNDGPADLVGLLCLSDGAEGGESGWSSSISVHNEILRTAPHLARVLADSWFFDRKGEVPAGKKPFFEIPVFNYHKGYLSVNYSDNYYHLSQRHAEVPRLGPDHHAAMELFNSLACSQQLSLRHILQPGDVQLLSNHTCLHYRGAFRDSPEHTRHLLRLWVSPPDDRPLPEVYSEIMGGSVVPGKRGGIFIQNGADHNPIPLEAE</sequence>
<organism evidence="4 5">
    <name type="scientific">Chlamydomonas reinhardtii</name>
    <name type="common">Chlamydomonas smithii</name>
    <dbReference type="NCBI Taxonomy" id="3055"/>
    <lineage>
        <taxon>Eukaryota</taxon>
        <taxon>Viridiplantae</taxon>
        <taxon>Chlorophyta</taxon>
        <taxon>core chlorophytes</taxon>
        <taxon>Chlorophyceae</taxon>
        <taxon>CS clade</taxon>
        <taxon>Chlamydomonadales</taxon>
        <taxon>Chlamydomonadaceae</taxon>
        <taxon>Chlamydomonas</taxon>
    </lineage>
</organism>
<dbReference type="EMBL" id="CM008974">
    <property type="protein sequence ID" value="PNW73713.1"/>
    <property type="molecule type" value="Genomic_DNA"/>
</dbReference>
<dbReference type="AlphaFoldDB" id="A0A2K3CZK2"/>
<dbReference type="EMBL" id="CM008974">
    <property type="protein sequence ID" value="PNW73712.1"/>
    <property type="molecule type" value="Genomic_DNA"/>
</dbReference>
<evidence type="ECO:0000313" key="5">
    <source>
        <dbReference type="Proteomes" id="UP000006906"/>
    </source>
</evidence>
<keyword evidence="2" id="KW-0045">Antibiotic biosynthesis</keyword>
<dbReference type="RefSeq" id="XP_001693461.2">
    <property type="nucleotide sequence ID" value="XM_001693409.2"/>
</dbReference>
<reference evidence="4" key="2">
    <citation type="submission" date="2017-07" db="EMBL/GenBank/DDBJ databases">
        <title>WGS assembly of Chlamydomonas reinhardtii.</title>
        <authorList>
            <consortium name="Chlamydomonas Annotation Team"/>
            <consortium name="JGI Annotation Team"/>
            <person name="Merchant S.S."/>
            <person name="Prochnik S.E."/>
            <person name="Vallon O."/>
            <person name="Harris E.H."/>
            <person name="Karpowicz S.J."/>
            <person name="Witman G.B."/>
            <person name="Terry A."/>
            <person name="Salamov A."/>
            <person name="Fritz-Laylin L.K."/>
            <person name="Marechal-Drouard L."/>
            <person name="Marshall W.F."/>
            <person name="Qu L.H."/>
            <person name="Nelson D.R."/>
            <person name="Sanderfoot A.A."/>
            <person name="Spalding M.H."/>
            <person name="Kapitonov V.V."/>
            <person name="Ren Q."/>
            <person name="Ferris P."/>
            <person name="Lindquist E."/>
            <person name="Shapiro H."/>
            <person name="Lucas S.M."/>
            <person name="Grimwood J."/>
            <person name="Schmutz J."/>
            <person name="Grigoriev I.V."/>
            <person name="Rokhsar D.S."/>
        </authorList>
    </citation>
    <scope>NUCLEOTIDE SEQUENCE</scope>
    <source>
        <strain evidence="4">CC-503 cw92 mt+</strain>
    </source>
</reference>
<gene>
    <name evidence="4" type="ORF">CHLRE_13g569500v5</name>
</gene>
<dbReference type="GeneID" id="5719111"/>